<name>A0A4R6YGX7_9HYPH</name>
<comment type="caution">
    <text evidence="1">The sequence shown here is derived from an EMBL/GenBank/DDBJ whole genome shotgun (WGS) entry which is preliminary data.</text>
</comment>
<organism evidence="1 2">
    <name type="scientific">Aquamicrobium defluvii</name>
    <dbReference type="NCBI Taxonomy" id="69279"/>
    <lineage>
        <taxon>Bacteria</taxon>
        <taxon>Pseudomonadati</taxon>
        <taxon>Pseudomonadota</taxon>
        <taxon>Alphaproteobacteria</taxon>
        <taxon>Hyphomicrobiales</taxon>
        <taxon>Phyllobacteriaceae</taxon>
        <taxon>Aquamicrobium</taxon>
    </lineage>
</organism>
<dbReference type="AlphaFoldDB" id="A0A4R6YGX7"/>
<dbReference type="OrthoDB" id="6576970at2"/>
<accession>A0A4R6YGX7</accession>
<evidence type="ECO:0000313" key="2">
    <source>
        <dbReference type="Proteomes" id="UP000294958"/>
    </source>
</evidence>
<dbReference type="RefSeq" id="WP_133674908.1">
    <property type="nucleotide sequence ID" value="NZ_SNZF01000008.1"/>
</dbReference>
<reference evidence="1 2" key="1">
    <citation type="submission" date="2019-03" db="EMBL/GenBank/DDBJ databases">
        <title>Genomic Encyclopedia of Type Strains, Phase IV (KMG-IV): sequencing the most valuable type-strain genomes for metagenomic binning, comparative biology and taxonomic classification.</title>
        <authorList>
            <person name="Goeker M."/>
        </authorList>
    </citation>
    <scope>NUCLEOTIDE SEQUENCE [LARGE SCALE GENOMIC DNA]</scope>
    <source>
        <strain evidence="1 2">DSM 11603</strain>
    </source>
</reference>
<evidence type="ECO:0000313" key="1">
    <source>
        <dbReference type="EMBL" id="TDR35689.1"/>
    </source>
</evidence>
<proteinExistence type="predicted"/>
<dbReference type="EMBL" id="SNZF01000008">
    <property type="protein sequence ID" value="TDR35689.1"/>
    <property type="molecule type" value="Genomic_DNA"/>
</dbReference>
<dbReference type="Proteomes" id="UP000294958">
    <property type="component" value="Unassembled WGS sequence"/>
</dbReference>
<sequence length="844" mass="92397">MGLKDCLISAVEQNAITKEEAAFLADEFDQRFAQNRLAMGDDLAKARARKDMEAALKAEAAEKRRRANLTEARRLSVKSFLQDYRDREGNANVYDAAVALLSHYGFRGASSVRGRTEAIIAGAHKNLDQVMFSFQRQGLLGKRPNRGLQSDVVKELHGEASGDATAKQLARAISNVYEDLRQRFNASGGAIGKIDNFGLPHSHDRLKVKAAGRADWKAGIRPLLDPARMTDPLTGQPLTAARLDQALDHVYDSIVSNNRANMVPQAARRGQGAIASQRQEERFLIFRDSQSWMDYNARFGKGDVVQAIFGHVNGMARDIAAMEVLGPNPSSMVEYMKQVVAHEIGKLEAGKGTLAKEAKVFKNSQANIAEWRIESLWQALRGRPEVASGAAAFTSNIKNVLTGTQLGATALLAGATDPFIASASRKLAGLPVTSTVRDMVSMLSKAKREDIISSGIIWDEYMHVMADELRFVGPAVGSEWSQWIADRGVTWSGLKPLTTGRKLVEARAWQKTIGDNAEKTFQKLDPRFRTALEGFGVTPQHWDIWRKAKDPNGFVTQRQIETNGGAVNYIDTARATPGEIAAETKALAHREAAEKLSEIITSWSERSVPSGSPNARSLLTGIERRGTVGGELLDFLLQYKSFGLSFTTMQLEAVFEMAAARGGGKGFRSGMAYFAPMAIMLTLGGAAYLQIKHLLDGKKPENMDPAENPGFWLKATFQGGGFGLFGDFVSANENRFGQSLQESLMGPGVAFMGDTLGLTIGNAQQWIGGEKVNPGRQARRYLQRYTPFVASHWATRGAYNRLVLDNLQWMLDPDADKSFKAQASRAKKAGTPFMVAPGQFTPMR</sequence>
<gene>
    <name evidence="1" type="ORF">DES43_108114</name>
</gene>
<protein>
    <submittedName>
        <fullName evidence="1">Uncharacterized protein</fullName>
    </submittedName>
</protein>
<keyword evidence="2" id="KW-1185">Reference proteome</keyword>